<evidence type="ECO:0000313" key="1">
    <source>
        <dbReference type="EMBL" id="QOR56273.1"/>
    </source>
</evidence>
<name>A0A7M1RPD8_9CAUD</name>
<dbReference type="EMBL" id="MW012634">
    <property type="protein sequence ID" value="QOR56273.1"/>
    <property type="molecule type" value="Genomic_DNA"/>
</dbReference>
<dbReference type="KEGG" id="vg:65132292"/>
<dbReference type="Proteomes" id="UP000593635">
    <property type="component" value="Segment"/>
</dbReference>
<dbReference type="RefSeq" id="YP_010113754.1">
    <property type="nucleotide sequence ID" value="NC_055908.1"/>
</dbReference>
<proteinExistence type="predicted"/>
<sequence length="48" mass="5727">MIKKITNWLCKIEKHNNEITDTRYGFGMLTIKTKCKRCGKEGIYKKMM</sequence>
<keyword evidence="2" id="KW-1185">Reference proteome</keyword>
<organism evidence="1 2">
    <name type="scientific">Bacillus phage DLc1</name>
    <dbReference type="NCBI Taxonomy" id="2777318"/>
    <lineage>
        <taxon>Viruses</taxon>
        <taxon>Duplodnaviria</taxon>
        <taxon>Heunggongvirae</taxon>
        <taxon>Uroviricota</taxon>
        <taxon>Caudoviricetes</taxon>
        <taxon>Salasmaviridae</taxon>
        <taxon>Huangshavirus</taxon>
        <taxon>Huangshavirus dlcuna</taxon>
    </lineage>
</organism>
<dbReference type="GeneID" id="65132292"/>
<reference evidence="1 2" key="1">
    <citation type="submission" date="2020-09" db="EMBL/GenBank/DDBJ databases">
        <authorList>
            <person name="Li C."/>
            <person name="Ding Y."/>
            <person name="Wu Q."/>
        </authorList>
    </citation>
    <scope>NUCLEOTIDE SEQUENCE [LARGE SCALE GENOMIC DNA]</scope>
</reference>
<protein>
    <submittedName>
        <fullName evidence="1">Uncharacterized protein</fullName>
    </submittedName>
</protein>
<evidence type="ECO:0000313" key="2">
    <source>
        <dbReference type="Proteomes" id="UP000593635"/>
    </source>
</evidence>
<accession>A0A7M1RPD8</accession>